<dbReference type="AlphaFoldDB" id="A0A0D7BQJ4"/>
<dbReference type="Proteomes" id="UP000054007">
    <property type="component" value="Unassembled WGS sequence"/>
</dbReference>
<evidence type="ECO:0000313" key="1">
    <source>
        <dbReference type="EMBL" id="KIY72510.1"/>
    </source>
</evidence>
<proteinExistence type="predicted"/>
<dbReference type="InterPro" id="IPR036188">
    <property type="entry name" value="FAD/NAD-bd_sf"/>
</dbReference>
<dbReference type="SUPFAM" id="SSF51905">
    <property type="entry name" value="FAD/NAD(P)-binding domain"/>
    <property type="match status" value="1"/>
</dbReference>
<name>A0A0D7BQJ4_9AGAR</name>
<gene>
    <name evidence="1" type="ORF">CYLTODRAFT_367537</name>
</gene>
<evidence type="ECO:0008006" key="3">
    <source>
        <dbReference type="Google" id="ProtNLM"/>
    </source>
</evidence>
<protein>
    <recommendedName>
        <fullName evidence="3">FAD/NAD(P)-binding domain-containing protein</fullName>
    </recommendedName>
</protein>
<dbReference type="EMBL" id="KN880443">
    <property type="protein sequence ID" value="KIY72510.1"/>
    <property type="molecule type" value="Genomic_DNA"/>
</dbReference>
<organism evidence="1 2">
    <name type="scientific">Cylindrobasidium torrendii FP15055 ss-10</name>
    <dbReference type="NCBI Taxonomy" id="1314674"/>
    <lineage>
        <taxon>Eukaryota</taxon>
        <taxon>Fungi</taxon>
        <taxon>Dikarya</taxon>
        <taxon>Basidiomycota</taxon>
        <taxon>Agaricomycotina</taxon>
        <taxon>Agaricomycetes</taxon>
        <taxon>Agaricomycetidae</taxon>
        <taxon>Agaricales</taxon>
        <taxon>Marasmiineae</taxon>
        <taxon>Physalacriaceae</taxon>
        <taxon>Cylindrobasidium</taxon>
    </lineage>
</organism>
<sequence>MVALPYFFAASLGSVVAFKIFWSLLRSHLVAKHCAIGDIQELGKARPDGAKIRGTAVVCGGSYAGLATARVLADHFERVVIIEPEEWLLEEDARRAVSWEQEGKRARIVQYNSLQATQPFVLRTMRYLFPNWDATCKEGGIEIAPYELNFMWWGNTAQSPRKYFGGVIPDAMFVSRRALETAIRRRVLDVNAYPNISQVAGQVTNFIMDKNHSDRVGGVTYRDINGNTTDIHAELVADCTGTAQGSLKWLPQAGFTEEIKKDTYDAKMRYTTFTFKITPELGAKLPVPGGFYRQGGGYLVSNPDARTDNKYICILRNEGNLVSVCPGGWGGTGAPLKTVDDIVAHCKALKFTTPMPQWIMDYVEMLHEAEHDMVVSQVNVGPSFLLKFHEAKNLPTNYVCLGDVLCRVNPLYGHGCAKALTGASCINMVLNRTRSSPVLPRSFAKDFFKLHAEKLVPMWELPILMDYGHETTVPIEGQKKSDTDGLRWYLRQVFELSFKDEDAFLPSFLTITLMGGASIDLLHPVLIAKVMWNYLRG</sequence>
<accession>A0A0D7BQJ4</accession>
<evidence type="ECO:0000313" key="2">
    <source>
        <dbReference type="Proteomes" id="UP000054007"/>
    </source>
</evidence>
<dbReference type="OrthoDB" id="10051892at2759"/>
<reference evidence="1 2" key="1">
    <citation type="journal article" date="2015" name="Fungal Genet. Biol.">
        <title>Evolution of novel wood decay mechanisms in Agaricales revealed by the genome sequences of Fistulina hepatica and Cylindrobasidium torrendii.</title>
        <authorList>
            <person name="Floudas D."/>
            <person name="Held B.W."/>
            <person name="Riley R."/>
            <person name="Nagy L.G."/>
            <person name="Koehler G."/>
            <person name="Ransdell A.S."/>
            <person name="Younus H."/>
            <person name="Chow J."/>
            <person name="Chiniquy J."/>
            <person name="Lipzen A."/>
            <person name="Tritt A."/>
            <person name="Sun H."/>
            <person name="Haridas S."/>
            <person name="LaButti K."/>
            <person name="Ohm R.A."/>
            <person name="Kues U."/>
            <person name="Blanchette R.A."/>
            <person name="Grigoriev I.V."/>
            <person name="Minto R.E."/>
            <person name="Hibbett D.S."/>
        </authorList>
    </citation>
    <scope>NUCLEOTIDE SEQUENCE [LARGE SCALE GENOMIC DNA]</scope>
    <source>
        <strain evidence="1 2">FP15055 ss-10</strain>
    </source>
</reference>
<keyword evidence="2" id="KW-1185">Reference proteome</keyword>